<organism evidence="1 2">
    <name type="scientific">Bacteroides fragilis str. 3988T(B)14</name>
    <dbReference type="NCBI Taxonomy" id="1339315"/>
    <lineage>
        <taxon>Bacteria</taxon>
        <taxon>Pseudomonadati</taxon>
        <taxon>Bacteroidota</taxon>
        <taxon>Bacteroidia</taxon>
        <taxon>Bacteroidales</taxon>
        <taxon>Bacteroidaceae</taxon>
        <taxon>Bacteroides</taxon>
    </lineage>
</organism>
<reference evidence="1 2" key="1">
    <citation type="submission" date="2014-02" db="EMBL/GenBank/DDBJ databases">
        <authorList>
            <person name="Sears C."/>
            <person name="Carroll K."/>
            <person name="Sack B.R."/>
            <person name="Qadri F."/>
            <person name="Myers L.L."/>
            <person name="Chung G.-T."/>
            <person name="Escheverria P."/>
            <person name="Fraser C.M."/>
            <person name="Sadzewicz L."/>
            <person name="Shefchek K.A."/>
            <person name="Tallon L."/>
            <person name="Das S.P."/>
            <person name="Daugherty S."/>
            <person name="Mongodin E.F."/>
        </authorList>
    </citation>
    <scope>NUCLEOTIDE SEQUENCE [LARGE SCALE GENOMIC DNA]</scope>
    <source>
        <strain evidence="2">3988T(B)14</strain>
    </source>
</reference>
<proteinExistence type="predicted"/>
<dbReference type="Proteomes" id="UP000020529">
    <property type="component" value="Unassembled WGS sequence"/>
</dbReference>
<evidence type="ECO:0008006" key="3">
    <source>
        <dbReference type="Google" id="ProtNLM"/>
    </source>
</evidence>
<dbReference type="EMBL" id="JGCY01000288">
    <property type="protein sequence ID" value="EXY74462.1"/>
    <property type="molecule type" value="Genomic_DNA"/>
</dbReference>
<protein>
    <recommendedName>
        <fullName evidence="3">DUF4933 domain-containing protein</fullName>
    </recommendedName>
</protein>
<dbReference type="AlphaFoldDB" id="A0A015SW16"/>
<dbReference type="PATRIC" id="fig|1339315.3.peg.2511"/>
<evidence type="ECO:0000313" key="2">
    <source>
        <dbReference type="Proteomes" id="UP000020529"/>
    </source>
</evidence>
<dbReference type="Pfam" id="PF16287">
    <property type="entry name" value="DUF4933"/>
    <property type="match status" value="1"/>
</dbReference>
<name>A0A015SW16_BACFG</name>
<sequence>MIKRYYYWGNLLLMGGLCLSACGNKNPGVSKEELRREFAKSATPAAGVEDSLAGWGDNDSLQVFPEDYQAPSGIKYDSHITDHGMIVLNVESALRNVRPMKLTDLGQQVQYRIMEANDDWTSLIAAGDDFLMPDEEGVWLLDKDLRKKRLLIRSDLQVIHTPGGGVGIGGGHLMQNFYYDSERKQLRFTCYNTDKRRSYLVVASLAGLMASSQPAELKTFRNRLPIGNSYLFSMPGGYGMAVRHSDELYTFGMKGDTLCHFVLGNSERYKPRLFEAERDIVYHVGGRTLFYHAYGNKIYRVKDASTLEVVYKLDFGSLSRITGADVARGGNVRSSYFVTSCMETDHFLFLNVDKGYDSENARRKGEVQLYSLVYNKRNGEFFSLPEVTGGGHPESPLIAAGLQGDLPFWPNLNLNGDPAFVVGKAVLEKYYPIQLRGNDKLGEFNETDLILMTVK</sequence>
<accession>A0A015SW16</accession>
<dbReference type="InterPro" id="IPR032559">
    <property type="entry name" value="DUF4933"/>
</dbReference>
<evidence type="ECO:0000313" key="1">
    <source>
        <dbReference type="EMBL" id="EXY74462.1"/>
    </source>
</evidence>
<dbReference type="RefSeq" id="WP_022347537.1">
    <property type="nucleotide sequence ID" value="NZ_JGCY01000288.1"/>
</dbReference>
<gene>
    <name evidence="1" type="ORF">M124_1749</name>
</gene>
<comment type="caution">
    <text evidence="1">The sequence shown here is derived from an EMBL/GenBank/DDBJ whole genome shotgun (WGS) entry which is preliminary data.</text>
</comment>